<keyword evidence="12" id="KW-1185">Reference proteome</keyword>
<feature type="transmembrane region" description="Helical" evidence="8">
    <location>
        <begin position="90"/>
        <end position="114"/>
    </location>
</feature>
<comment type="similarity">
    <text evidence="2">Belongs to the GPAT/DAPAT family.</text>
</comment>
<feature type="transmembrane region" description="Helical" evidence="8">
    <location>
        <begin position="43"/>
        <end position="60"/>
    </location>
</feature>
<feature type="compositionally biased region" description="Low complexity" evidence="7">
    <location>
        <begin position="425"/>
        <end position="438"/>
    </location>
</feature>
<dbReference type="GO" id="GO:0016791">
    <property type="term" value="F:phosphatase activity"/>
    <property type="evidence" value="ECO:0007669"/>
    <property type="project" value="TreeGrafter"/>
</dbReference>
<keyword evidence="6 8" id="KW-0472">Membrane</keyword>
<evidence type="ECO:0000256" key="9">
    <source>
        <dbReference type="SAM" id="SignalP"/>
    </source>
</evidence>
<keyword evidence="4 8" id="KW-0812">Transmembrane</keyword>
<feature type="domain" description="Glycerol-3-phosphate acyltransferase RAM2/GPAT1-8 HAD-like" evidence="10">
    <location>
        <begin position="36"/>
        <end position="229"/>
    </location>
</feature>
<name>A0A3L6RG86_PANMI</name>
<reference evidence="12" key="1">
    <citation type="journal article" date="2019" name="Nat. Commun.">
        <title>The genome of broomcorn millet.</title>
        <authorList>
            <person name="Zou C."/>
            <person name="Miki D."/>
            <person name="Li D."/>
            <person name="Tang Q."/>
            <person name="Xiao L."/>
            <person name="Rajput S."/>
            <person name="Deng P."/>
            <person name="Jia W."/>
            <person name="Huang R."/>
            <person name="Zhang M."/>
            <person name="Sun Y."/>
            <person name="Hu J."/>
            <person name="Fu X."/>
            <person name="Schnable P.S."/>
            <person name="Li F."/>
            <person name="Zhang H."/>
            <person name="Feng B."/>
            <person name="Zhu X."/>
            <person name="Liu R."/>
            <person name="Schnable J.C."/>
            <person name="Zhu J.-K."/>
            <person name="Zhang H."/>
        </authorList>
    </citation>
    <scope>NUCLEOTIDE SEQUENCE [LARGE SCALE GENOMIC DNA]</scope>
</reference>
<dbReference type="InterPro" id="IPR056462">
    <property type="entry name" value="HAD_RAM2/GPAT1-8"/>
</dbReference>
<dbReference type="EMBL" id="PQIB02000008">
    <property type="protein sequence ID" value="RLN03138.1"/>
    <property type="molecule type" value="Genomic_DNA"/>
</dbReference>
<evidence type="ECO:0000313" key="11">
    <source>
        <dbReference type="EMBL" id="RLN03138.1"/>
    </source>
</evidence>
<dbReference type="GO" id="GO:0090447">
    <property type="term" value="F:glycerol-3-phosphate 2-O-acyltransferase activity"/>
    <property type="evidence" value="ECO:0007669"/>
    <property type="project" value="TreeGrafter"/>
</dbReference>
<dbReference type="STRING" id="4540.A0A3L6RG86"/>
<dbReference type="GO" id="GO:0016020">
    <property type="term" value="C:membrane"/>
    <property type="evidence" value="ECO:0007669"/>
    <property type="project" value="UniProtKB-SubCell"/>
</dbReference>
<proteinExistence type="inferred from homology"/>
<accession>A0A3L6RG86</accession>
<feature type="compositionally biased region" description="Basic residues" evidence="7">
    <location>
        <begin position="406"/>
        <end position="422"/>
    </location>
</feature>
<dbReference type="PANTHER" id="PTHR15486">
    <property type="entry name" value="ANCIENT UBIQUITOUS PROTEIN"/>
    <property type="match status" value="1"/>
</dbReference>
<keyword evidence="3" id="KW-0808">Transferase</keyword>
<comment type="subcellular location">
    <subcellularLocation>
        <location evidence="1">Membrane</location>
    </subcellularLocation>
</comment>
<feature type="compositionally biased region" description="Basic residues" evidence="7">
    <location>
        <begin position="454"/>
        <end position="466"/>
    </location>
</feature>
<evidence type="ECO:0000256" key="2">
    <source>
        <dbReference type="ARBA" id="ARBA00007937"/>
    </source>
</evidence>
<dbReference type="PANTHER" id="PTHR15486:SF77">
    <property type="entry name" value="OS08G0131300 PROTEIN"/>
    <property type="match status" value="1"/>
</dbReference>
<evidence type="ECO:0000256" key="6">
    <source>
        <dbReference type="ARBA" id="ARBA00023136"/>
    </source>
</evidence>
<evidence type="ECO:0000256" key="1">
    <source>
        <dbReference type="ARBA" id="ARBA00004370"/>
    </source>
</evidence>
<feature type="region of interest" description="Disordered" evidence="7">
    <location>
        <begin position="369"/>
        <end position="506"/>
    </location>
</feature>
<evidence type="ECO:0000256" key="4">
    <source>
        <dbReference type="ARBA" id="ARBA00022692"/>
    </source>
</evidence>
<evidence type="ECO:0000256" key="8">
    <source>
        <dbReference type="SAM" id="Phobius"/>
    </source>
</evidence>
<dbReference type="Proteomes" id="UP000275267">
    <property type="component" value="Unassembled WGS sequence"/>
</dbReference>
<dbReference type="Pfam" id="PF23270">
    <property type="entry name" value="HAD_RAM2_N"/>
    <property type="match status" value="1"/>
</dbReference>
<sequence length="578" mass="62342">MSCPTLIFKLTFLFLGCQSETATPPMAADSHRCASVAAELEGTLLISGSLFPYFLLVALEAGGPLRAAVLLAVYPLAVLLGAAFSDDLPLLAMTFLSTAGLGIGDVAAVARATLPRFFLADLRRSAFRALARHAGERYVVTRLPRLLAEPFVREYLGADVRIVGAELRVVGRRFSETVASPGVAAGADRSLGPLVAVLGRDRIVDVGLCSGAAGDRQPAFLLVCQERRVVSTPEKAPATPLPRSEYPRPLVLHDGRLVRRPEPLACLAVFLWVPLGVFLSVTRLLLGFLPHGAGLLVAAAAGFRIRGELGGATGPAAGRRGTLFACNHQTLMDPVILSTVLRRKVTAVTYSLSGFSELIAPIPTVRLTRDRGRDSRAGARRPGGLPGGHDVPGAVPAPVQPAVRGDRRRGHADRRPRRRRHVPRLDGAGAQVAGLGLLPHEPGAVVRDPAPRAGGHHRRRRRRRVEPRHGERRPAHDRRRARVRVHRADAQGQVPDDRRPRRRRREVGGGVAELAVWCVTHATHAGRRGTRVVCGTWKQGLHFSLLSICCELVIVLGDTFSYKNKTGYFPANCIFLVG</sequence>
<dbReference type="AlphaFoldDB" id="A0A3L6RG86"/>
<feature type="compositionally biased region" description="Basic residues" evidence="7">
    <location>
        <begin position="475"/>
        <end position="485"/>
    </location>
</feature>
<evidence type="ECO:0000313" key="12">
    <source>
        <dbReference type="Proteomes" id="UP000275267"/>
    </source>
</evidence>
<dbReference type="SUPFAM" id="SSF69593">
    <property type="entry name" value="Glycerol-3-phosphate (1)-acyltransferase"/>
    <property type="match status" value="1"/>
</dbReference>
<feature type="transmembrane region" description="Helical" evidence="8">
    <location>
        <begin position="67"/>
        <end position="84"/>
    </location>
</feature>
<keyword evidence="5 8" id="KW-1133">Transmembrane helix</keyword>
<dbReference type="OrthoDB" id="10586688at2759"/>
<evidence type="ECO:0000256" key="3">
    <source>
        <dbReference type="ARBA" id="ARBA00022679"/>
    </source>
</evidence>
<evidence type="ECO:0000256" key="5">
    <source>
        <dbReference type="ARBA" id="ARBA00022989"/>
    </source>
</evidence>
<feature type="compositionally biased region" description="Low complexity" evidence="7">
    <location>
        <begin position="391"/>
        <end position="403"/>
    </location>
</feature>
<feature type="signal peptide" evidence="9">
    <location>
        <begin position="1"/>
        <end position="19"/>
    </location>
</feature>
<organism evidence="11 12">
    <name type="scientific">Panicum miliaceum</name>
    <name type="common">Proso millet</name>
    <name type="synonym">Broomcorn millet</name>
    <dbReference type="NCBI Taxonomy" id="4540"/>
    <lineage>
        <taxon>Eukaryota</taxon>
        <taxon>Viridiplantae</taxon>
        <taxon>Streptophyta</taxon>
        <taxon>Embryophyta</taxon>
        <taxon>Tracheophyta</taxon>
        <taxon>Spermatophyta</taxon>
        <taxon>Magnoliopsida</taxon>
        <taxon>Liliopsida</taxon>
        <taxon>Poales</taxon>
        <taxon>Poaceae</taxon>
        <taxon>PACMAD clade</taxon>
        <taxon>Panicoideae</taxon>
        <taxon>Panicodae</taxon>
        <taxon>Paniceae</taxon>
        <taxon>Panicinae</taxon>
        <taxon>Panicum</taxon>
        <taxon>Panicum sect. Panicum</taxon>
    </lineage>
</organism>
<feature type="transmembrane region" description="Helical" evidence="8">
    <location>
        <begin position="264"/>
        <end position="286"/>
    </location>
</feature>
<feature type="chain" id="PRO_5018140720" evidence="9">
    <location>
        <begin position="20"/>
        <end position="578"/>
    </location>
</feature>
<comment type="caution">
    <text evidence="11">The sequence shown here is derived from an EMBL/GenBank/DDBJ whole genome shotgun (WGS) entry which is preliminary data.</text>
</comment>
<protein>
    <submittedName>
        <fullName evidence="11">Glycerol-3-phosphate 2-O-acyltransferase 6-like</fullName>
    </submittedName>
</protein>
<dbReference type="GO" id="GO:0010143">
    <property type="term" value="P:cutin biosynthetic process"/>
    <property type="evidence" value="ECO:0007669"/>
    <property type="project" value="TreeGrafter"/>
</dbReference>
<keyword evidence="9" id="KW-0732">Signal</keyword>
<evidence type="ECO:0000259" key="10">
    <source>
        <dbReference type="Pfam" id="PF23270"/>
    </source>
</evidence>
<evidence type="ECO:0000256" key="7">
    <source>
        <dbReference type="SAM" id="MobiDB-lite"/>
    </source>
</evidence>
<gene>
    <name evidence="11" type="ORF">C2845_PM13G02300</name>
</gene>